<evidence type="ECO:0000313" key="11">
    <source>
        <dbReference type="EMBL" id="VDC98628.1"/>
    </source>
</evidence>
<dbReference type="Gene3D" id="2.70.98.10">
    <property type="match status" value="2"/>
</dbReference>
<sequence>MKNGAIVMKMARVMTQVFVLIFLLQGVHSRTSRNKSNIAKPGQNLASPPVTLKKIGLNQVVVDNGIIQVTFSNPSGLITGIKYNGFNNVLNDEIEDRGYWDVVWYEPEKNPQTDFLKGEKIDIINQTSEHVEISFSRTWTMARRGSIAPLNVDKRYIIRRGVSGVYMYAVLERLKGWPQVEMDQTRIVFKLDTTKFDFMAISDNRQKVMPSDADRNINNGIAAPLAYKEAVRLMNPQNHTLKGQVDDKYMYSMESKDNKVHGWISSDQRVGFWMITPSDEFRACGPVKQDLTSHVGPTVLSMFTSVHYVGKEMNTAYASSEPWKKMFGPVFVYLNSPSSSDLLWTDAKRQMAAEVQSWPYDFVKSVDYPLHHQRGTVEGQLFVTDSYKSKSKLYGEFAFVGLALPGQAGSWQTENKGYQFWTRADKMGRFAIANVRPGSYSLYAWVVGFIGDYKYERDIIITPGKEINVGPIVYEPPRNGPTLWEIGVPDRTAAEFNIPDPDPTLLTKLYLSKANPSQDRFRQYGLWNRYSVLYPRKDLVFTAGVSDYKKDWFYAHVNRYSGKEKYQATTWKIVFNLKTMIKTGNYTLRMALAAATNADLFVRVNEANSNPIFTSGLIGRDNAIARHGIHGLYRLYSIDVQRKLLRVGDNTFFLTQNRNTSLFTVLDHRVSFGDKKAYRLILCFLCRRFSELAKGMRNGAPVMKMGRVMTQVFVLIFLLQGVHSRTLRSESNNAAVTVNTSGDKQVVVDNGIIQVTFSNPAGLVTGIKYKGFDNVLNEKIKNRVYWDIVWYEPGQVSQTDFLIGEKFKIISQTSEQVEISFSKTWDTSRRGSTVPLNVDKRYIIRRGVIGVYMYGVLERLEGWPAVTMDQTRIVYKLNATKFDYMAVADRRQNLMPLEADRNLTDGSAATLEYKEAVRLVKPQNKLFKGQVDDKYLYSMEGKDNRLHGWIASEQRVGFWIITASNEFRTCGPVKQELTSHVGPTLLSMFTSTHYAGKELNTTYASDVPWKKMFGPVFVYLNSAPSHDLMWTDAKRQLAAEVKSWPYDFVKSVDYPLRQQRGTVKGQLFVMDSFKSKSKLNGEFAFVGLALPGEVGSWQTENKGYQFWTKADKMGMFTIANVRPGTYNLFAWAAGHIGDYKYEREIIITPGKAINVGSLVYEPPRSGPTLWEIGVPDRTALEFNIPDPDPALVTKLYANHPNAPEDRFRQYGLWDRYKVLYPREDVTFTVGVSDYKKDWFFAHLNRRAGEKKLQATTWKIVFNLKQVSQTGNYTLRMALAAANTADILVRVNEPSSKPMFRTGLVGRDNAIARHGIHGLYRLFNIDVQRKLLKVGDNTIFLTQNRVTSIFTGVMYDYLRLEGPSGAI</sequence>
<dbReference type="GO" id="GO:0030246">
    <property type="term" value="F:carbohydrate binding"/>
    <property type="evidence" value="ECO:0007669"/>
    <property type="project" value="InterPro"/>
</dbReference>
<dbReference type="InterPro" id="IPR011013">
    <property type="entry name" value="Gal_mutarotase_sf_dom"/>
</dbReference>
<comment type="subcellular location">
    <subcellularLocation>
        <location evidence="2">Secreted</location>
    </subcellularLocation>
</comment>
<dbReference type="PANTHER" id="PTHR32018">
    <property type="entry name" value="RHAMNOGALACTURONATE LYASE FAMILY PROTEIN"/>
    <property type="match status" value="1"/>
</dbReference>
<gene>
    <name evidence="11" type="ORF">BOLC3T20132H</name>
</gene>
<dbReference type="Gene3D" id="2.60.120.260">
    <property type="entry name" value="Galactose-binding domain-like"/>
    <property type="match status" value="2"/>
</dbReference>
<organism evidence="11">
    <name type="scientific">Brassica oleracea</name>
    <name type="common">Wild cabbage</name>
    <dbReference type="NCBI Taxonomy" id="3712"/>
    <lineage>
        <taxon>Eukaryota</taxon>
        <taxon>Viridiplantae</taxon>
        <taxon>Streptophyta</taxon>
        <taxon>Embryophyta</taxon>
        <taxon>Tracheophyta</taxon>
        <taxon>Spermatophyta</taxon>
        <taxon>Magnoliopsida</taxon>
        <taxon>eudicotyledons</taxon>
        <taxon>Gunneridae</taxon>
        <taxon>Pentapetalae</taxon>
        <taxon>rosids</taxon>
        <taxon>malvids</taxon>
        <taxon>Brassicales</taxon>
        <taxon>Brassicaceae</taxon>
        <taxon>Brassiceae</taxon>
        <taxon>Brassica</taxon>
    </lineage>
</organism>
<evidence type="ECO:0000256" key="1">
    <source>
        <dbReference type="ARBA" id="ARBA00001324"/>
    </source>
</evidence>
<dbReference type="Pfam" id="PF14686">
    <property type="entry name" value="fn3_3"/>
    <property type="match status" value="2"/>
</dbReference>
<dbReference type="SUPFAM" id="SSF74650">
    <property type="entry name" value="Galactose mutarotase-like"/>
    <property type="match status" value="1"/>
</dbReference>
<dbReference type="Gene3D" id="2.60.40.1120">
    <property type="entry name" value="Carboxypeptidase-like, regulatory domain"/>
    <property type="match status" value="2"/>
</dbReference>
<evidence type="ECO:0000256" key="4">
    <source>
        <dbReference type="ARBA" id="ARBA00012437"/>
    </source>
</evidence>
<dbReference type="InterPro" id="IPR013784">
    <property type="entry name" value="Carb-bd-like_fold"/>
</dbReference>
<dbReference type="InterPro" id="IPR051850">
    <property type="entry name" value="Polysacch_Lyase_4"/>
</dbReference>
<dbReference type="CDD" id="cd10320">
    <property type="entry name" value="RGL4_N"/>
    <property type="match status" value="2"/>
</dbReference>
<feature type="domain" description="Rhamnogalacturonan lyase" evidence="10">
    <location>
        <begin position="1083"/>
        <end position="1154"/>
    </location>
</feature>
<keyword evidence="6 8" id="KW-0732">Signal</keyword>
<dbReference type="CDD" id="cd10316">
    <property type="entry name" value="RGL4_M"/>
    <property type="match status" value="2"/>
</dbReference>
<comment type="catalytic activity">
    <reaction evidence="1">
        <text>Endotype eliminative cleavage of L-alpha-rhamnopyranosyl-(1-&gt;4)-alpha-D-galactopyranosyluronic acid bonds of rhamnogalacturonan I domains in ramified hairy regions of pectin leaving L-rhamnopyranose at the reducing end and 4-deoxy-4,5-unsaturated D-galactopyranosyluronic acid at the non-reducing end.</text>
        <dbReference type="EC" id="4.2.2.23"/>
    </reaction>
</comment>
<dbReference type="InterPro" id="IPR010325">
    <property type="entry name" value="Rhamnogal_lyase"/>
</dbReference>
<evidence type="ECO:0000256" key="5">
    <source>
        <dbReference type="ARBA" id="ARBA00022525"/>
    </source>
</evidence>
<dbReference type="CDD" id="cd10317">
    <property type="entry name" value="RGL4_C"/>
    <property type="match status" value="2"/>
</dbReference>
<feature type="domain" description="Rhamnogalacturonan lyase" evidence="9">
    <location>
        <begin position="1168"/>
        <end position="1359"/>
    </location>
</feature>
<evidence type="ECO:0000256" key="8">
    <source>
        <dbReference type="SAM" id="SignalP"/>
    </source>
</evidence>
<evidence type="ECO:0000259" key="9">
    <source>
        <dbReference type="Pfam" id="PF14683"/>
    </source>
</evidence>
<dbReference type="Pfam" id="PF06045">
    <property type="entry name" value="Rhamnogal_lyase"/>
    <property type="match status" value="2"/>
</dbReference>
<proteinExistence type="inferred from homology"/>
<dbReference type="SUPFAM" id="SSF49785">
    <property type="entry name" value="Galactose-binding domain-like"/>
    <property type="match status" value="2"/>
</dbReference>
<keyword evidence="5" id="KW-0964">Secreted</keyword>
<evidence type="ECO:0000256" key="6">
    <source>
        <dbReference type="ARBA" id="ARBA00022729"/>
    </source>
</evidence>
<dbReference type="InterPro" id="IPR029413">
    <property type="entry name" value="RG-lyase_II"/>
</dbReference>
<reference evidence="11" key="1">
    <citation type="submission" date="2018-11" db="EMBL/GenBank/DDBJ databases">
        <authorList>
            <consortium name="Genoscope - CEA"/>
            <person name="William W."/>
        </authorList>
    </citation>
    <scope>NUCLEOTIDE SEQUENCE</scope>
</reference>
<name>A0A3P6BS86_BRAOL</name>
<dbReference type="PANTHER" id="PTHR32018:SF34">
    <property type="entry name" value="RHAMNOGALACTURONAN ENDOLYASE"/>
    <property type="match status" value="1"/>
</dbReference>
<comment type="similarity">
    <text evidence="3">Belongs to the polysaccharide lyase 4 family.</text>
</comment>
<dbReference type="InterPro" id="IPR029411">
    <property type="entry name" value="RG-lyase_III"/>
</dbReference>
<feature type="domain" description="Rhamnogalacturonan lyase" evidence="9">
    <location>
        <begin position="482"/>
        <end position="661"/>
    </location>
</feature>
<dbReference type="EC" id="4.2.2.23" evidence="4"/>
<keyword evidence="7" id="KW-0456">Lyase</keyword>
<dbReference type="InterPro" id="IPR014718">
    <property type="entry name" value="GH-type_carb-bd"/>
</dbReference>
<dbReference type="Pfam" id="PF14683">
    <property type="entry name" value="CBM-like"/>
    <property type="match status" value="2"/>
</dbReference>
<dbReference type="GO" id="GO:0005576">
    <property type="term" value="C:extracellular region"/>
    <property type="evidence" value="ECO:0007669"/>
    <property type="project" value="UniProtKB-SubCell"/>
</dbReference>
<feature type="chain" id="PRO_5018266109" description="rhamnogalacturonan endolyase" evidence="8">
    <location>
        <begin position="30"/>
        <end position="1366"/>
    </location>
</feature>
<protein>
    <recommendedName>
        <fullName evidence="4">rhamnogalacturonan endolyase</fullName>
        <ecNumber evidence="4">4.2.2.23</ecNumber>
    </recommendedName>
</protein>
<accession>A0A3P6BS86</accession>
<evidence type="ECO:0000259" key="10">
    <source>
        <dbReference type="Pfam" id="PF14686"/>
    </source>
</evidence>
<feature type="domain" description="Rhamnogalacturonan lyase" evidence="10">
    <location>
        <begin position="397"/>
        <end position="468"/>
    </location>
</feature>
<dbReference type="SUPFAM" id="SSF49452">
    <property type="entry name" value="Starch-binding domain-like"/>
    <property type="match status" value="2"/>
</dbReference>
<dbReference type="GO" id="GO:0005975">
    <property type="term" value="P:carbohydrate metabolic process"/>
    <property type="evidence" value="ECO:0007669"/>
    <property type="project" value="InterPro"/>
</dbReference>
<dbReference type="GO" id="GO:0102210">
    <property type="term" value="F:rhamnogalacturonan endolyase activity"/>
    <property type="evidence" value="ECO:0007669"/>
    <property type="project" value="UniProtKB-EC"/>
</dbReference>
<dbReference type="EMBL" id="LR031872">
    <property type="protein sequence ID" value="VDC98628.1"/>
    <property type="molecule type" value="Genomic_DNA"/>
</dbReference>
<evidence type="ECO:0000256" key="3">
    <source>
        <dbReference type="ARBA" id="ARBA00010418"/>
    </source>
</evidence>
<evidence type="ECO:0000256" key="7">
    <source>
        <dbReference type="ARBA" id="ARBA00023239"/>
    </source>
</evidence>
<feature type="signal peptide" evidence="8">
    <location>
        <begin position="1"/>
        <end position="29"/>
    </location>
</feature>
<dbReference type="InterPro" id="IPR008979">
    <property type="entry name" value="Galactose-bd-like_sf"/>
</dbReference>
<evidence type="ECO:0000256" key="2">
    <source>
        <dbReference type="ARBA" id="ARBA00004613"/>
    </source>
</evidence>